<proteinExistence type="predicted"/>
<reference evidence="2 3" key="1">
    <citation type="submission" date="2019-03" db="EMBL/GenBank/DDBJ databases">
        <authorList>
            <person name="Gonzalez-Pimentel J.L."/>
        </authorList>
    </citation>
    <scope>NUCLEOTIDE SEQUENCE [LARGE SCALE GENOMIC DNA]</scope>
    <source>
        <strain evidence="2 3">JCM 31289</strain>
    </source>
</reference>
<dbReference type="Proteomes" id="UP000297948">
    <property type="component" value="Unassembled WGS sequence"/>
</dbReference>
<evidence type="ECO:0000256" key="1">
    <source>
        <dbReference type="SAM" id="MobiDB-lite"/>
    </source>
</evidence>
<feature type="region of interest" description="Disordered" evidence="1">
    <location>
        <begin position="358"/>
        <end position="384"/>
    </location>
</feature>
<comment type="caution">
    <text evidence="2">The sequence shown here is derived from an EMBL/GenBank/DDBJ whole genome shotgun (WGS) entry which is preliminary data.</text>
</comment>
<protein>
    <submittedName>
        <fullName evidence="2">Uncharacterized protein</fullName>
    </submittedName>
</protein>
<evidence type="ECO:0000313" key="3">
    <source>
        <dbReference type="Proteomes" id="UP000297948"/>
    </source>
</evidence>
<keyword evidence="3" id="KW-1185">Reference proteome</keyword>
<dbReference type="AlphaFoldDB" id="A0A4Z0G0N6"/>
<feature type="compositionally biased region" description="Acidic residues" evidence="1">
    <location>
        <begin position="364"/>
        <end position="384"/>
    </location>
</feature>
<evidence type="ECO:0000313" key="2">
    <source>
        <dbReference type="EMBL" id="TGA89259.1"/>
    </source>
</evidence>
<dbReference type="RefSeq" id="WP_135342142.1">
    <property type="nucleotide sequence ID" value="NZ_JBHLTX010000036.1"/>
</dbReference>
<name>A0A4Z0G0N6_9ACTN</name>
<accession>A0A4Z0G0N6</accession>
<dbReference type="EMBL" id="SRID01000469">
    <property type="protein sequence ID" value="TGA89259.1"/>
    <property type="molecule type" value="Genomic_DNA"/>
</dbReference>
<feature type="region of interest" description="Disordered" evidence="1">
    <location>
        <begin position="177"/>
        <end position="196"/>
    </location>
</feature>
<dbReference type="OrthoDB" id="4319458at2"/>
<gene>
    <name evidence="2" type="ORF">E4099_29305</name>
</gene>
<organism evidence="2 3">
    <name type="scientific">Streptomyces palmae</name>
    <dbReference type="NCBI Taxonomy" id="1701085"/>
    <lineage>
        <taxon>Bacteria</taxon>
        <taxon>Bacillati</taxon>
        <taxon>Actinomycetota</taxon>
        <taxon>Actinomycetes</taxon>
        <taxon>Kitasatosporales</taxon>
        <taxon>Streptomycetaceae</taxon>
        <taxon>Streptomyces</taxon>
    </lineage>
</organism>
<sequence>MLVTGAAACGVVENITAGKKLSDAADRLGERKSLAVTFDIGATPKQLVALNDADPEADPMPKEVADFLSELRVTVAVRTRTPVAEAGAKDVVGSRFALSGPHGDLVEYRLIGKTAYYRADLAELGRLTGEPAPTKDELEESLPKDQEGFDGMRKIIEGKWVKVDTAKARKAVAELEEMDSKGDGAGPAAPPLAPEVDPEAGRKALDAIKGVLAREVKVRDEGSKDGVTHLVATGPVRTLLTEIVGKLRPVLKDMPGSPELPTAKDLKEVPDTRIALDFSVEDGVLSGVDTDLGPLFTDLKKGLRLPLSLEFAESEKIAAPAGATEIDLSELMMGLGAAALHGAEDEGFSALEDESFAVESSDLPADDEGMPEFETSDLADVEDF</sequence>